<organism evidence="2 3">
    <name type="scientific">Variovorax paradoxus</name>
    <dbReference type="NCBI Taxonomy" id="34073"/>
    <lineage>
        <taxon>Bacteria</taxon>
        <taxon>Pseudomonadati</taxon>
        <taxon>Pseudomonadota</taxon>
        <taxon>Betaproteobacteria</taxon>
        <taxon>Burkholderiales</taxon>
        <taxon>Comamonadaceae</taxon>
        <taxon>Variovorax</taxon>
    </lineage>
</organism>
<accession>A0AAW8E8P4</accession>
<name>A0AAW8E8P4_VARPD</name>
<dbReference type="InterPro" id="IPR000073">
    <property type="entry name" value="AB_hydrolase_1"/>
</dbReference>
<evidence type="ECO:0000313" key="3">
    <source>
        <dbReference type="Proteomes" id="UP001224845"/>
    </source>
</evidence>
<evidence type="ECO:0000259" key="1">
    <source>
        <dbReference type="Pfam" id="PF12697"/>
    </source>
</evidence>
<dbReference type="EMBL" id="JAUSRV010000001">
    <property type="protein sequence ID" value="MDP9968874.1"/>
    <property type="molecule type" value="Genomic_DNA"/>
</dbReference>
<dbReference type="InterPro" id="IPR052897">
    <property type="entry name" value="Sec-Metab_Biosynth_Hydrolase"/>
</dbReference>
<feature type="domain" description="AB hydrolase-1" evidence="1">
    <location>
        <begin position="30"/>
        <end position="256"/>
    </location>
</feature>
<dbReference type="Gene3D" id="3.40.50.1820">
    <property type="entry name" value="alpha/beta hydrolase"/>
    <property type="match status" value="1"/>
</dbReference>
<evidence type="ECO:0000313" key="2">
    <source>
        <dbReference type="EMBL" id="MDP9968874.1"/>
    </source>
</evidence>
<reference evidence="2" key="1">
    <citation type="submission" date="2023-07" db="EMBL/GenBank/DDBJ databases">
        <title>Sorghum-associated microbial communities from plants grown in Nebraska, USA.</title>
        <authorList>
            <person name="Schachtman D."/>
        </authorList>
    </citation>
    <scope>NUCLEOTIDE SEQUENCE</scope>
    <source>
        <strain evidence="2">DS3315</strain>
    </source>
</reference>
<dbReference type="PANTHER" id="PTHR37017">
    <property type="entry name" value="AB HYDROLASE-1 DOMAIN-CONTAINING PROTEIN-RELATED"/>
    <property type="match status" value="1"/>
</dbReference>
<dbReference type="SUPFAM" id="SSF53474">
    <property type="entry name" value="alpha/beta-Hydrolases"/>
    <property type="match status" value="1"/>
</dbReference>
<proteinExistence type="predicted"/>
<dbReference type="PROSITE" id="PS51257">
    <property type="entry name" value="PROKAR_LIPOPROTEIN"/>
    <property type="match status" value="1"/>
</dbReference>
<dbReference type="Proteomes" id="UP001224845">
    <property type="component" value="Unassembled WGS sequence"/>
</dbReference>
<gene>
    <name evidence="2" type="ORF">J2W39_000097</name>
</gene>
<sequence length="262" mass="28746">MITRRQSLGLAAGAVLTGCATTKPGPKTYVLVHGAWHGGWAWEMVRPLLERTGARVFTPTLKGLAERQGENGPGVTLATHIDEIVDLLDTNQLKEVILVGHSYAGFVVAGVCDRTPDRIGHVVFVDAFVPESGQNLYDFIRPASRVQQMRAEVRDKGQGYKAFAPPAAAWGLTGDLADEVNRRMTPHPSNTFEDRLILRRAGPYAVAKRTYIDCQQPASLSFAELKARLRVDKRWRYLAAPAGHELMLSHPQLTAELLAGLT</sequence>
<dbReference type="Pfam" id="PF12697">
    <property type="entry name" value="Abhydrolase_6"/>
    <property type="match status" value="1"/>
</dbReference>
<comment type="caution">
    <text evidence="2">The sequence shown here is derived from an EMBL/GenBank/DDBJ whole genome shotgun (WGS) entry which is preliminary data.</text>
</comment>
<dbReference type="AlphaFoldDB" id="A0AAW8E8P4"/>
<dbReference type="InterPro" id="IPR029058">
    <property type="entry name" value="AB_hydrolase_fold"/>
</dbReference>
<dbReference type="PANTHER" id="PTHR37017:SF11">
    <property type="entry name" value="ESTERASE_LIPASE_THIOESTERASE DOMAIN-CONTAINING PROTEIN"/>
    <property type="match status" value="1"/>
</dbReference>
<protein>
    <submittedName>
        <fullName evidence="2">Pimeloyl-ACP methyl ester carboxylesterase</fullName>
    </submittedName>
</protein>
<dbReference type="RefSeq" id="WP_307591465.1">
    <property type="nucleotide sequence ID" value="NZ_JAUSRV010000001.1"/>
</dbReference>